<feature type="domain" description="Molybdopterin-guanine dinucleotide biosynthesis protein B (MobB)" evidence="1">
    <location>
        <begin position="4"/>
        <end position="127"/>
    </location>
</feature>
<accession>A0A327ZTD8</accession>
<dbReference type="PANTHER" id="PTHR40072">
    <property type="entry name" value="MOLYBDOPTERIN-GUANINE DINUCLEOTIDE BIOSYNTHESIS ADAPTER PROTEIN-RELATED"/>
    <property type="match status" value="1"/>
</dbReference>
<dbReference type="Proteomes" id="UP000249808">
    <property type="component" value="Unassembled WGS sequence"/>
</dbReference>
<dbReference type="NCBIfam" id="TIGR00176">
    <property type="entry name" value="mobB"/>
    <property type="match status" value="1"/>
</dbReference>
<evidence type="ECO:0000313" key="2">
    <source>
        <dbReference type="EMBL" id="RAK44774.1"/>
    </source>
</evidence>
<keyword evidence="3" id="KW-1185">Reference proteome</keyword>
<dbReference type="AlphaFoldDB" id="A0A327ZTD8"/>
<dbReference type="PANTHER" id="PTHR40072:SF1">
    <property type="entry name" value="MOLYBDOPTERIN-GUANINE DINUCLEOTIDE BIOSYNTHESIS ADAPTER PROTEIN"/>
    <property type="match status" value="1"/>
</dbReference>
<organism evidence="2 3">
    <name type="scientific">Macrococcus epidermidis</name>
    <dbReference type="NCBI Taxonomy" id="1902580"/>
    <lineage>
        <taxon>Bacteria</taxon>
        <taxon>Bacillati</taxon>
        <taxon>Bacillota</taxon>
        <taxon>Bacilli</taxon>
        <taxon>Bacillales</taxon>
        <taxon>Staphylococcaceae</taxon>
        <taxon>Macrococcus</taxon>
    </lineage>
</organism>
<dbReference type="RefSeq" id="WP_111716211.1">
    <property type="nucleotide sequence ID" value="NZ_JBHSSR010000013.1"/>
</dbReference>
<evidence type="ECO:0000313" key="3">
    <source>
        <dbReference type="Proteomes" id="UP000249808"/>
    </source>
</evidence>
<gene>
    <name evidence="2" type="primary">mobB</name>
    <name evidence="2" type="ORF">BHU61_08670</name>
</gene>
<comment type="caution">
    <text evidence="2">The sequence shown here is derived from an EMBL/GenBank/DDBJ whole genome shotgun (WGS) entry which is preliminary data.</text>
</comment>
<protein>
    <submittedName>
        <fullName evidence="2">Molybdopterin-guanine dinucleotide biosynthesis protein B</fullName>
    </submittedName>
</protein>
<dbReference type="EMBL" id="PZJH01000003">
    <property type="protein sequence ID" value="RAK44774.1"/>
    <property type="molecule type" value="Genomic_DNA"/>
</dbReference>
<dbReference type="GO" id="GO:0005525">
    <property type="term" value="F:GTP binding"/>
    <property type="evidence" value="ECO:0007669"/>
    <property type="project" value="InterPro"/>
</dbReference>
<dbReference type="InterPro" id="IPR004435">
    <property type="entry name" value="MobB_dom"/>
</dbReference>
<name>A0A327ZTD8_9STAP</name>
<dbReference type="Gene3D" id="3.40.50.300">
    <property type="entry name" value="P-loop containing nucleotide triphosphate hydrolases"/>
    <property type="match status" value="1"/>
</dbReference>
<proteinExistence type="predicted"/>
<dbReference type="InterPro" id="IPR052539">
    <property type="entry name" value="MGD_biosynthesis_adapter"/>
</dbReference>
<reference evidence="2 3" key="1">
    <citation type="journal article" date="2018" name="Front. Microbiol.">
        <title>Description and Comparative Genomics of Macrococcus caseolyticus subsp. hominis subsp. nov., Macrococcus goetzii sp. nov., Macrococcus epidermidis sp. nov., and Macrococcus bohemicus sp. nov., Novel Macrococci From Human Clinical Material With Virulence Potential and Suspected Uptake of Foreign DNA by Natural Transformation.</title>
        <authorList>
            <person name="Maslanova I."/>
            <person name="Wertheimer Z."/>
            <person name="Sedlacek I."/>
            <person name="Svec P."/>
            <person name="Indrakova A."/>
            <person name="Kovarovic V."/>
            <person name="Schumann P."/>
            <person name="Sproer C."/>
            <person name="Kralova S."/>
            <person name="Sedo O."/>
            <person name="Kristofova L."/>
            <person name="Vrbovska V."/>
            <person name="Fuzik T."/>
            <person name="Petras P."/>
            <person name="Zdrahal Z."/>
            <person name="Ruzickova V."/>
            <person name="Doskar J."/>
            <person name="Pantucek R."/>
        </authorList>
    </citation>
    <scope>NUCLEOTIDE SEQUENCE [LARGE SCALE GENOMIC DNA]</scope>
    <source>
        <strain evidence="2 3">01/688</strain>
    </source>
</reference>
<evidence type="ECO:0000259" key="1">
    <source>
        <dbReference type="Pfam" id="PF03205"/>
    </source>
</evidence>
<dbReference type="SUPFAM" id="SSF52540">
    <property type="entry name" value="P-loop containing nucleoside triphosphate hydrolases"/>
    <property type="match status" value="1"/>
</dbReference>
<dbReference type="GO" id="GO:0006777">
    <property type="term" value="P:Mo-molybdopterin cofactor biosynthetic process"/>
    <property type="evidence" value="ECO:0007669"/>
    <property type="project" value="InterPro"/>
</dbReference>
<dbReference type="Pfam" id="PF03205">
    <property type="entry name" value="MobB"/>
    <property type="match status" value="1"/>
</dbReference>
<dbReference type="InterPro" id="IPR027417">
    <property type="entry name" value="P-loop_NTPase"/>
</dbReference>
<sequence>MVKILQVVGYKKSGKTTTMNTMIHLLKSKGLTVAVIKHHGDKNGDEIDIPKSRDHITYMESGADESIVQGYQYLHKLIKQEDIDVLNNLEYIIQHEVTSQPDVILIEGYKQANYDKIVLFKSTEDELDLKRLNNIKLMIDTSKDQQECTAMIKTFINKWVDDTRETI</sequence>